<protein>
    <submittedName>
        <fullName evidence="1">Uncharacterized protein</fullName>
    </submittedName>
</protein>
<evidence type="ECO:0000313" key="2">
    <source>
        <dbReference type="Proteomes" id="UP000003481"/>
    </source>
</evidence>
<proteinExistence type="predicted"/>
<dbReference type="Proteomes" id="UP000003481">
    <property type="component" value="Plasmid A14S_lp28-3"/>
</dbReference>
<geneLocation type="plasmid" evidence="1 2">
    <name>A14S_lp28-3</name>
</geneLocation>
<name>C0RCC9_9SPIR</name>
<dbReference type="AlphaFoldDB" id="C0RCC9"/>
<gene>
    <name evidence="1" type="ORF">BSPA14S_H0003</name>
</gene>
<dbReference type="EMBL" id="CP001471">
    <property type="protein sequence ID" value="ACN53448.1"/>
    <property type="molecule type" value="Genomic_DNA"/>
</dbReference>
<dbReference type="HOGENOM" id="CLU_3266625_0_0_12"/>
<organism evidence="1 2">
    <name type="scientific">Borreliella spielmanii A14S</name>
    <dbReference type="NCBI Taxonomy" id="498742"/>
    <lineage>
        <taxon>Bacteria</taxon>
        <taxon>Pseudomonadati</taxon>
        <taxon>Spirochaetota</taxon>
        <taxon>Spirochaetia</taxon>
        <taxon>Spirochaetales</taxon>
        <taxon>Borreliaceae</taxon>
        <taxon>Borreliella</taxon>
    </lineage>
</organism>
<sequence>MQILEKHLAFHLRSLNQISILEQTDFSSRLKKVIKSSAIVR</sequence>
<evidence type="ECO:0000313" key="1">
    <source>
        <dbReference type="EMBL" id="ACN53448.1"/>
    </source>
</evidence>
<reference evidence="1 2" key="1">
    <citation type="journal article" date="2012" name="J. Bacteriol.">
        <title>Whole-Genome Sequences of Borrelia bissettii, Borrelia valaisiana, and Borrelia spielmanii.</title>
        <authorList>
            <person name="Schutzer S.E."/>
            <person name="Fraser-Liggett C.M."/>
            <person name="Qiu W.G."/>
            <person name="Kraiczy P."/>
            <person name="Mongodin E.F."/>
            <person name="Dunn J.J."/>
            <person name="Luft B.J."/>
            <person name="Casjens S.R."/>
        </authorList>
    </citation>
    <scope>NUCLEOTIDE SEQUENCE [LARGE SCALE GENOMIC DNA]</scope>
    <source>
        <strain evidence="1 2">A14S</strain>
        <plasmid evidence="1 2">A14S_lp28-3</plasmid>
    </source>
</reference>
<accession>C0RCC9</accession>
<keyword evidence="1" id="KW-0614">Plasmid</keyword>